<proteinExistence type="predicted"/>
<dbReference type="InterPro" id="IPR008503">
    <property type="entry name" value="Asp_endopeptidase"/>
</dbReference>
<keyword evidence="9" id="KW-0464">Manganese</keyword>
<evidence type="ECO:0000256" key="6">
    <source>
        <dbReference type="ARBA" id="ARBA00022840"/>
    </source>
</evidence>
<keyword evidence="13" id="KW-1185">Reference proteome</keyword>
<evidence type="ECO:0000256" key="10">
    <source>
        <dbReference type="PROSITE-ProRule" id="PRU00409"/>
    </source>
</evidence>
<dbReference type="PANTHER" id="PTHR21621">
    <property type="entry name" value="RIBOSOMAL PROTEIN S6 MODIFICATION PROTEIN"/>
    <property type="match status" value="1"/>
</dbReference>
<dbReference type="InterPro" id="IPR013815">
    <property type="entry name" value="ATP_grasp_subdomain_1"/>
</dbReference>
<feature type="domain" description="ATP-grasp" evidence="11">
    <location>
        <begin position="273"/>
        <end position="456"/>
    </location>
</feature>
<accession>A0ABT5HNI2</accession>
<evidence type="ECO:0000256" key="1">
    <source>
        <dbReference type="ARBA" id="ARBA00001936"/>
    </source>
</evidence>
<dbReference type="GO" id="GO:0005840">
    <property type="term" value="C:ribosome"/>
    <property type="evidence" value="ECO:0007669"/>
    <property type="project" value="UniProtKB-KW"/>
</dbReference>
<dbReference type="EC" id="6.3.2.-" evidence="12"/>
<dbReference type="EMBL" id="JAQQKV010000002">
    <property type="protein sequence ID" value="MDC7677169.1"/>
    <property type="molecule type" value="Genomic_DNA"/>
</dbReference>
<dbReference type="Gene3D" id="2.40.70.10">
    <property type="entry name" value="Acid Proteases"/>
    <property type="match status" value="1"/>
</dbReference>
<keyword evidence="8" id="KW-0648">Protein biosynthesis</keyword>
<dbReference type="Pfam" id="PF08443">
    <property type="entry name" value="RimK"/>
    <property type="match status" value="1"/>
</dbReference>
<reference evidence="12 13" key="1">
    <citation type="submission" date="2023-01" db="EMBL/GenBank/DDBJ databases">
        <title>Novel species of the genus Asticcacaulis isolated from rivers.</title>
        <authorList>
            <person name="Lu H."/>
        </authorList>
    </citation>
    <scope>NUCLEOTIDE SEQUENCE [LARGE SCALE GENOMIC DNA]</scope>
    <source>
        <strain evidence="12 13">LKC15W</strain>
    </source>
</reference>
<dbReference type="Proteomes" id="UP001218579">
    <property type="component" value="Unassembled WGS sequence"/>
</dbReference>
<dbReference type="NCBIfam" id="NF007764">
    <property type="entry name" value="PRK10446.1"/>
    <property type="match status" value="1"/>
</dbReference>
<gene>
    <name evidence="12" type="primary">rimK</name>
    <name evidence="12" type="ORF">PQU98_13580</name>
</gene>
<keyword evidence="12" id="KW-0689">Ribosomal protein</keyword>
<keyword evidence="6 10" id="KW-0067">ATP-binding</keyword>
<comment type="cofactor">
    <cofactor evidence="1">
        <name>Mn(2+)</name>
        <dbReference type="ChEBI" id="CHEBI:29035"/>
    </cofactor>
</comment>
<keyword evidence="4" id="KW-0479">Metal-binding</keyword>
<dbReference type="GO" id="GO:0016874">
    <property type="term" value="F:ligase activity"/>
    <property type="evidence" value="ECO:0007669"/>
    <property type="project" value="UniProtKB-KW"/>
</dbReference>
<evidence type="ECO:0000256" key="4">
    <source>
        <dbReference type="ARBA" id="ARBA00022723"/>
    </source>
</evidence>
<evidence type="ECO:0000313" key="13">
    <source>
        <dbReference type="Proteomes" id="UP001218579"/>
    </source>
</evidence>
<dbReference type="InterPro" id="IPR021109">
    <property type="entry name" value="Peptidase_aspartic_dom_sf"/>
</dbReference>
<dbReference type="SUPFAM" id="SSF56059">
    <property type="entry name" value="Glutathione synthetase ATP-binding domain-like"/>
    <property type="match status" value="1"/>
</dbReference>
<evidence type="ECO:0000256" key="3">
    <source>
        <dbReference type="ARBA" id="ARBA00022598"/>
    </source>
</evidence>
<evidence type="ECO:0000256" key="2">
    <source>
        <dbReference type="ARBA" id="ARBA00001946"/>
    </source>
</evidence>
<dbReference type="PANTHER" id="PTHR21621:SF7">
    <property type="entry name" value="RIBOSOMAL PROTEIN BS6--L-GLUTAMATE LIGASE"/>
    <property type="match status" value="1"/>
</dbReference>
<comment type="caution">
    <text evidence="12">The sequence shown here is derived from an EMBL/GenBank/DDBJ whole genome shotgun (WGS) entry which is preliminary data.</text>
</comment>
<name>A0ABT5HNI2_9CAUL</name>
<keyword evidence="12" id="KW-0687">Ribonucleoprotein</keyword>
<dbReference type="InterPro" id="IPR011761">
    <property type="entry name" value="ATP-grasp"/>
</dbReference>
<dbReference type="InterPro" id="IPR004666">
    <property type="entry name" value="Rp_bS6_RimK/Lys_biosynth_LsyX"/>
</dbReference>
<protein>
    <submittedName>
        <fullName evidence="12">30S ribosomal protein S6--L-glutamate ligase</fullName>
        <ecNumber evidence="12">6.3.2.-</ecNumber>
    </submittedName>
</protein>
<sequence length="476" mass="51747">MTDAPLNTSLNMPLTFGWEEWLGLPDLGLPAIKAKVDTGARTSSLHAVDIEPFGTQSRPRVRFVVNPIAGRHDVEVVCSADIIGQREVTSSNGETELRYFIETRLDVEGRLIPIEVSLTNREGMAYRMLLGRQALESMGALVDPVRSQILPPRSYEVYTGSEAPAVRRPLRIALLTQDASNYSSRAIIDAAQSRDHVIEAITTSRCYMNINVLRPEVHYDGKPLPQFDVVIPRIGVPMTSYGLAVVRQFETTGAYCLNRSNAIAASRDKLHALQVLARKGIPMPVTAFAKSPKDTDYVVDLVGGAPLVVKLTKGAQGRGVVLADTRLAASSVISAFRDLDAELLTQEFIKEADGEDLRCFVIGHKVVAAMMRRAKIGDFRANLHQGGDALSVDISPEEAQIAVKAARALGLQVAGVDILRSKTGPKVLEVNSSPGLQGIEKASGVKVADLIIGHIEGRMRPIQRLGAKSPRLLRRE</sequence>
<organism evidence="12 13">
    <name type="scientific">Asticcacaulis machinosus</name>
    <dbReference type="NCBI Taxonomy" id="2984211"/>
    <lineage>
        <taxon>Bacteria</taxon>
        <taxon>Pseudomonadati</taxon>
        <taxon>Pseudomonadota</taxon>
        <taxon>Alphaproteobacteria</taxon>
        <taxon>Caulobacterales</taxon>
        <taxon>Caulobacteraceae</taxon>
        <taxon>Asticcacaulis</taxon>
    </lineage>
</organism>
<evidence type="ECO:0000256" key="5">
    <source>
        <dbReference type="ARBA" id="ARBA00022741"/>
    </source>
</evidence>
<evidence type="ECO:0000259" key="11">
    <source>
        <dbReference type="PROSITE" id="PS50975"/>
    </source>
</evidence>
<dbReference type="PROSITE" id="PS50975">
    <property type="entry name" value="ATP_GRASP"/>
    <property type="match status" value="1"/>
</dbReference>
<keyword evidence="3 12" id="KW-0436">Ligase</keyword>
<evidence type="ECO:0000256" key="8">
    <source>
        <dbReference type="ARBA" id="ARBA00022917"/>
    </source>
</evidence>
<evidence type="ECO:0000256" key="9">
    <source>
        <dbReference type="ARBA" id="ARBA00023211"/>
    </source>
</evidence>
<dbReference type="Gene3D" id="3.30.1490.20">
    <property type="entry name" value="ATP-grasp fold, A domain"/>
    <property type="match status" value="1"/>
</dbReference>
<evidence type="ECO:0000256" key="7">
    <source>
        <dbReference type="ARBA" id="ARBA00022842"/>
    </source>
</evidence>
<dbReference type="NCBIfam" id="TIGR00768">
    <property type="entry name" value="rimK_fam"/>
    <property type="match status" value="1"/>
</dbReference>
<dbReference type="Gene3D" id="3.40.50.20">
    <property type="match status" value="1"/>
</dbReference>
<dbReference type="InterPro" id="IPR013651">
    <property type="entry name" value="ATP-grasp_RimK-type"/>
</dbReference>
<dbReference type="InterPro" id="IPR041107">
    <property type="entry name" value="Rimk_N"/>
</dbReference>
<evidence type="ECO:0000313" key="12">
    <source>
        <dbReference type="EMBL" id="MDC7677169.1"/>
    </source>
</evidence>
<dbReference type="SUPFAM" id="SSF50630">
    <property type="entry name" value="Acid proteases"/>
    <property type="match status" value="1"/>
</dbReference>
<keyword evidence="7" id="KW-0460">Magnesium</keyword>
<dbReference type="Pfam" id="PF05618">
    <property type="entry name" value="Zn_protease"/>
    <property type="match status" value="1"/>
</dbReference>
<keyword evidence="5 10" id="KW-0547">Nucleotide-binding</keyword>
<comment type="cofactor">
    <cofactor evidence="2">
        <name>Mg(2+)</name>
        <dbReference type="ChEBI" id="CHEBI:18420"/>
    </cofactor>
</comment>
<dbReference type="Gene3D" id="3.30.470.20">
    <property type="entry name" value="ATP-grasp fold, B domain"/>
    <property type="match status" value="1"/>
</dbReference>
<dbReference type="Pfam" id="PF18030">
    <property type="entry name" value="Rimk_N"/>
    <property type="match status" value="1"/>
</dbReference>